<dbReference type="SUPFAM" id="SSF51338">
    <property type="entry name" value="Composite domain of metallo-dependent hydrolases"/>
    <property type="match status" value="1"/>
</dbReference>
<protein>
    <recommendedName>
        <fullName evidence="1">Amidohydrolase 3 domain-containing protein</fullName>
    </recommendedName>
</protein>
<dbReference type="Gene3D" id="3.10.310.70">
    <property type="match status" value="1"/>
</dbReference>
<reference evidence="2 3" key="1">
    <citation type="submission" date="2020-07" db="EMBL/GenBank/DDBJ databases">
        <title>Sequencing the genomes of 1000 actinobacteria strains.</title>
        <authorList>
            <person name="Klenk H.-P."/>
        </authorList>
    </citation>
    <scope>NUCLEOTIDE SEQUENCE [LARGE SCALE GENOMIC DNA]</scope>
    <source>
        <strain evidence="2 3">DSM 22083</strain>
    </source>
</reference>
<dbReference type="PANTHER" id="PTHR22642:SF2">
    <property type="entry name" value="PROTEIN LONG AFTER FAR-RED 3"/>
    <property type="match status" value="1"/>
</dbReference>
<dbReference type="InterPro" id="IPR011059">
    <property type="entry name" value="Metal-dep_hydrolase_composite"/>
</dbReference>
<dbReference type="GO" id="GO:0016810">
    <property type="term" value="F:hydrolase activity, acting on carbon-nitrogen (but not peptide) bonds"/>
    <property type="evidence" value="ECO:0007669"/>
    <property type="project" value="InterPro"/>
</dbReference>
<evidence type="ECO:0000313" key="3">
    <source>
        <dbReference type="Proteomes" id="UP000569914"/>
    </source>
</evidence>
<evidence type="ECO:0000259" key="1">
    <source>
        <dbReference type="Pfam" id="PF07969"/>
    </source>
</evidence>
<name>A0A7Y9I5D0_9ACTN</name>
<evidence type="ECO:0000313" key="2">
    <source>
        <dbReference type="EMBL" id="NYE70593.1"/>
    </source>
</evidence>
<feature type="domain" description="Amidohydrolase 3" evidence="1">
    <location>
        <begin position="43"/>
        <end position="485"/>
    </location>
</feature>
<dbReference type="InterPro" id="IPR013108">
    <property type="entry name" value="Amidohydro_3"/>
</dbReference>
<dbReference type="EMBL" id="JACCBU010000001">
    <property type="protein sequence ID" value="NYE70593.1"/>
    <property type="molecule type" value="Genomic_DNA"/>
</dbReference>
<dbReference type="Gene3D" id="3.20.20.140">
    <property type="entry name" value="Metal-dependent hydrolases"/>
    <property type="match status" value="1"/>
</dbReference>
<dbReference type="PANTHER" id="PTHR22642">
    <property type="entry name" value="IMIDAZOLONEPROPIONASE"/>
    <property type="match status" value="1"/>
</dbReference>
<organism evidence="2 3">
    <name type="scientific">Microlunatus parietis</name>
    <dbReference type="NCBI Taxonomy" id="682979"/>
    <lineage>
        <taxon>Bacteria</taxon>
        <taxon>Bacillati</taxon>
        <taxon>Actinomycetota</taxon>
        <taxon>Actinomycetes</taxon>
        <taxon>Propionibacteriales</taxon>
        <taxon>Propionibacteriaceae</taxon>
        <taxon>Microlunatus</taxon>
    </lineage>
</organism>
<dbReference type="CDD" id="cd01300">
    <property type="entry name" value="YtcJ_like"/>
    <property type="match status" value="1"/>
</dbReference>
<accession>A0A7Y9I5D0</accession>
<sequence length="494" mass="53753">MDSEQVLLRNVRPLGSGEPTELLIIDGVLRPGREAGQAAGPIREVDLDGRTVLRGLWDSHVHFGSSSSMQRQLDLTRTGSAADVIIAVAERLAEQPPDPVIIGYGFRDANWPERPTRAALDRVAPDRPVVLASNDLHCCWLNTAAFRHFGIAEIEDGMLREDDTGPVYAGLEKAPDEQADRWAREAAAEAAARGLVGIVELERQLNPVVWARRVAGGNRSLRVECGVNTPELPAALELGLRTGDPVPGGEGLLTMGPLKLFMDGSLNTRTAYCHERYPEPGDPKHDHGILLLPFDDLVEQLQQATGAGLECAVHAIGDRAVAITLDAFEKVGCSGRIEHAQLITRRDLPRFGRLGMIASVQPDHAVVDRDVTDRHWPDRTERAYPFRDLLAAGATLRLGSDAPVSPLDPWLTIAAAVHRSADDRPSWHPEQEIDVAAALDASTNGRARPEIGDVADLVITDLDPLTATTPQLRTMPVHATMIAGRWTWRADGEF</sequence>
<dbReference type="InterPro" id="IPR032466">
    <property type="entry name" value="Metal_Hydrolase"/>
</dbReference>
<dbReference type="InterPro" id="IPR033932">
    <property type="entry name" value="YtcJ-like"/>
</dbReference>
<dbReference type="Pfam" id="PF07969">
    <property type="entry name" value="Amidohydro_3"/>
    <property type="match status" value="1"/>
</dbReference>
<dbReference type="Proteomes" id="UP000569914">
    <property type="component" value="Unassembled WGS sequence"/>
</dbReference>
<comment type="caution">
    <text evidence="2">The sequence shown here is derived from an EMBL/GenBank/DDBJ whole genome shotgun (WGS) entry which is preliminary data.</text>
</comment>
<dbReference type="RefSeq" id="WP_179750181.1">
    <property type="nucleotide sequence ID" value="NZ_JACCBU010000001.1"/>
</dbReference>
<keyword evidence="3" id="KW-1185">Reference proteome</keyword>
<dbReference type="Gene3D" id="2.30.40.10">
    <property type="entry name" value="Urease, subunit C, domain 1"/>
    <property type="match status" value="1"/>
</dbReference>
<gene>
    <name evidence="2" type="ORF">BKA15_001922</name>
</gene>
<dbReference type="SUPFAM" id="SSF51556">
    <property type="entry name" value="Metallo-dependent hydrolases"/>
    <property type="match status" value="1"/>
</dbReference>
<proteinExistence type="predicted"/>
<dbReference type="AlphaFoldDB" id="A0A7Y9I5D0"/>